<keyword evidence="14" id="KW-0576">Peroxisome</keyword>
<evidence type="ECO:0000256" key="13">
    <source>
        <dbReference type="ARBA" id="ARBA00023136"/>
    </source>
</evidence>
<evidence type="ECO:0000256" key="12">
    <source>
        <dbReference type="ARBA" id="ARBA00022989"/>
    </source>
</evidence>
<proteinExistence type="inferred from homology"/>
<comment type="subcellular location">
    <subcellularLocation>
        <location evidence="1">Peroxisome membrane</location>
        <topology evidence="1">Multi-pass membrane protein</topology>
    </subcellularLocation>
</comment>
<comment type="pathway">
    <text evidence="2">Protein modification; protein ubiquitination.</text>
</comment>
<keyword evidence="8" id="KW-0863">Zinc-finger</keyword>
<name>A0ABD2NRX3_9CUCU</name>
<evidence type="ECO:0000256" key="8">
    <source>
        <dbReference type="ARBA" id="ARBA00022771"/>
    </source>
</evidence>
<dbReference type="InterPro" id="IPR006845">
    <property type="entry name" value="Pex_N"/>
</dbReference>
<feature type="domain" description="Pex N-terminal" evidence="18">
    <location>
        <begin position="16"/>
        <end position="191"/>
    </location>
</feature>
<comment type="catalytic activity">
    <reaction evidence="16">
        <text>[E2 ubiquitin-conjugating enzyme]-S-ubiquitinyl-L-cysteine + [acceptor protein]-L-cysteine = [E2 ubiquitin-conjugating enzyme]-L-cysteine + [acceptor protein]-S-ubiquitinyl-L-cysteine.</text>
        <dbReference type="EC" id="2.3.2.36"/>
    </reaction>
</comment>
<dbReference type="EC" id="2.3.2.36" evidence="17"/>
<dbReference type="GO" id="GO:0008270">
    <property type="term" value="F:zinc ion binding"/>
    <property type="evidence" value="ECO:0007669"/>
    <property type="project" value="UniProtKB-KW"/>
</dbReference>
<evidence type="ECO:0000256" key="10">
    <source>
        <dbReference type="ARBA" id="ARBA00022833"/>
    </source>
</evidence>
<keyword evidence="7" id="KW-0479">Metal-binding</keyword>
<comment type="caution">
    <text evidence="19">The sequence shown here is derived from an EMBL/GenBank/DDBJ whole genome shotgun (WGS) entry which is preliminary data.</text>
</comment>
<gene>
    <name evidence="19" type="ORF">HHI36_004451</name>
</gene>
<keyword evidence="5" id="KW-0808">Transferase</keyword>
<evidence type="ECO:0000256" key="14">
    <source>
        <dbReference type="ARBA" id="ARBA00023140"/>
    </source>
</evidence>
<dbReference type="AlphaFoldDB" id="A0ABD2NRX3"/>
<dbReference type="GO" id="GO:0015031">
    <property type="term" value="P:protein transport"/>
    <property type="evidence" value="ECO:0007669"/>
    <property type="project" value="UniProtKB-KW"/>
</dbReference>
<keyword evidence="12" id="KW-1133">Transmembrane helix</keyword>
<evidence type="ECO:0000256" key="2">
    <source>
        <dbReference type="ARBA" id="ARBA00004906"/>
    </source>
</evidence>
<keyword evidence="4" id="KW-0813">Transport</keyword>
<dbReference type="InterPro" id="IPR025654">
    <property type="entry name" value="PEX2/10"/>
</dbReference>
<dbReference type="EMBL" id="JABFTP020000144">
    <property type="protein sequence ID" value="KAL3281237.1"/>
    <property type="molecule type" value="Genomic_DNA"/>
</dbReference>
<evidence type="ECO:0000256" key="15">
    <source>
        <dbReference type="ARBA" id="ARBA00032511"/>
    </source>
</evidence>
<dbReference type="GO" id="GO:0005778">
    <property type="term" value="C:peroxisomal membrane"/>
    <property type="evidence" value="ECO:0007669"/>
    <property type="project" value="UniProtKB-SubCell"/>
</dbReference>
<keyword evidence="9" id="KW-0833">Ubl conjugation pathway</keyword>
<keyword evidence="11" id="KW-0653">Protein transport</keyword>
<keyword evidence="20" id="KW-1185">Reference proteome</keyword>
<evidence type="ECO:0000256" key="9">
    <source>
        <dbReference type="ARBA" id="ARBA00022786"/>
    </source>
</evidence>
<evidence type="ECO:0000256" key="5">
    <source>
        <dbReference type="ARBA" id="ARBA00022679"/>
    </source>
</evidence>
<dbReference type="Pfam" id="PF04757">
    <property type="entry name" value="Pex2_Pex12"/>
    <property type="match status" value="1"/>
</dbReference>
<evidence type="ECO:0000259" key="18">
    <source>
        <dbReference type="Pfam" id="PF04757"/>
    </source>
</evidence>
<sequence length="192" mass="22501">MSVLLRVTQLNAVYLDKEILNALLHILRSSTNYLPADLLASYESELDLILQLAVLKYSVLKNGSTFGQQLLSIRYEEISTLKRLLYFTPCFLRYTQKKLEHWKPSHEINNIIHKVFIAVKLFDFVNFTLFLCRGTKPLLVERILGLNQVYNDGSTARVYSAKYFSRELLWNSFIEIMVHVIPLINFHKLKRF</sequence>
<evidence type="ECO:0000256" key="16">
    <source>
        <dbReference type="ARBA" id="ARBA00034438"/>
    </source>
</evidence>
<dbReference type="GO" id="GO:0061630">
    <property type="term" value="F:ubiquitin protein ligase activity"/>
    <property type="evidence" value="ECO:0007669"/>
    <property type="project" value="UniProtKB-EC"/>
</dbReference>
<evidence type="ECO:0000256" key="7">
    <source>
        <dbReference type="ARBA" id="ARBA00022723"/>
    </source>
</evidence>
<comment type="similarity">
    <text evidence="3">Belongs to the pex2/pex10/pex12 family.</text>
</comment>
<evidence type="ECO:0000256" key="1">
    <source>
        <dbReference type="ARBA" id="ARBA00004585"/>
    </source>
</evidence>
<protein>
    <recommendedName>
        <fullName evidence="17">RING-type E3 ubiquitin transferase (cysteine targeting)</fullName>
        <ecNumber evidence="17">2.3.2.36</ecNumber>
    </recommendedName>
    <alternativeName>
        <fullName evidence="15">Peroxin-2</fullName>
    </alternativeName>
</protein>
<accession>A0ABD2NRX3</accession>
<dbReference type="PANTHER" id="PTHR48178:SF1">
    <property type="entry name" value="PEROXISOME BIOGENESIS FACTOR 2"/>
    <property type="match status" value="1"/>
</dbReference>
<evidence type="ECO:0000313" key="20">
    <source>
        <dbReference type="Proteomes" id="UP001516400"/>
    </source>
</evidence>
<reference evidence="19 20" key="1">
    <citation type="journal article" date="2021" name="BMC Biol.">
        <title>Horizontally acquired antibacterial genes associated with adaptive radiation of ladybird beetles.</title>
        <authorList>
            <person name="Li H.S."/>
            <person name="Tang X.F."/>
            <person name="Huang Y.H."/>
            <person name="Xu Z.Y."/>
            <person name="Chen M.L."/>
            <person name="Du X.Y."/>
            <person name="Qiu B.Y."/>
            <person name="Chen P.T."/>
            <person name="Zhang W."/>
            <person name="Slipinski A."/>
            <person name="Escalona H.E."/>
            <person name="Waterhouse R.M."/>
            <person name="Zwick A."/>
            <person name="Pang H."/>
        </authorList>
    </citation>
    <scope>NUCLEOTIDE SEQUENCE [LARGE SCALE GENOMIC DNA]</scope>
    <source>
        <strain evidence="19">SYSU2018</strain>
    </source>
</reference>
<evidence type="ECO:0000256" key="11">
    <source>
        <dbReference type="ARBA" id="ARBA00022927"/>
    </source>
</evidence>
<evidence type="ECO:0000256" key="17">
    <source>
        <dbReference type="ARBA" id="ARBA00034523"/>
    </source>
</evidence>
<dbReference type="PANTHER" id="PTHR48178">
    <property type="entry name" value="PEROXISOME BIOGENESIS FACTOR 2"/>
    <property type="match status" value="1"/>
</dbReference>
<keyword evidence="10" id="KW-0862">Zinc</keyword>
<evidence type="ECO:0000256" key="4">
    <source>
        <dbReference type="ARBA" id="ARBA00022448"/>
    </source>
</evidence>
<evidence type="ECO:0000256" key="3">
    <source>
        <dbReference type="ARBA" id="ARBA00008704"/>
    </source>
</evidence>
<evidence type="ECO:0000256" key="6">
    <source>
        <dbReference type="ARBA" id="ARBA00022692"/>
    </source>
</evidence>
<dbReference type="Proteomes" id="UP001516400">
    <property type="component" value="Unassembled WGS sequence"/>
</dbReference>
<keyword evidence="13" id="KW-0472">Membrane</keyword>
<organism evidence="19 20">
    <name type="scientific">Cryptolaemus montrouzieri</name>
    <dbReference type="NCBI Taxonomy" id="559131"/>
    <lineage>
        <taxon>Eukaryota</taxon>
        <taxon>Metazoa</taxon>
        <taxon>Ecdysozoa</taxon>
        <taxon>Arthropoda</taxon>
        <taxon>Hexapoda</taxon>
        <taxon>Insecta</taxon>
        <taxon>Pterygota</taxon>
        <taxon>Neoptera</taxon>
        <taxon>Endopterygota</taxon>
        <taxon>Coleoptera</taxon>
        <taxon>Polyphaga</taxon>
        <taxon>Cucujiformia</taxon>
        <taxon>Coccinelloidea</taxon>
        <taxon>Coccinellidae</taxon>
        <taxon>Scymninae</taxon>
        <taxon>Scymnini</taxon>
        <taxon>Cryptolaemus</taxon>
    </lineage>
</organism>
<evidence type="ECO:0000313" key="19">
    <source>
        <dbReference type="EMBL" id="KAL3281237.1"/>
    </source>
</evidence>
<keyword evidence="6" id="KW-0812">Transmembrane</keyword>